<dbReference type="Proteomes" id="UP001589813">
    <property type="component" value="Unassembled WGS sequence"/>
</dbReference>
<feature type="transmembrane region" description="Helical" evidence="10">
    <location>
        <begin position="127"/>
        <end position="147"/>
    </location>
</feature>
<comment type="subcellular location">
    <subcellularLocation>
        <location evidence="1">Cell inner membrane</location>
        <topology evidence="1">Multi-pass membrane protein</topology>
    </subcellularLocation>
</comment>
<protein>
    <recommendedName>
        <fullName evidence="9">Multidrug-efflux transporter</fullName>
    </recommendedName>
</protein>
<dbReference type="PANTHER" id="PTHR43298:SF2">
    <property type="entry name" value="FMN_FAD EXPORTER YEEO-RELATED"/>
    <property type="match status" value="1"/>
</dbReference>
<feature type="transmembrane region" description="Helical" evidence="10">
    <location>
        <begin position="235"/>
        <end position="263"/>
    </location>
</feature>
<feature type="transmembrane region" description="Helical" evidence="10">
    <location>
        <begin position="52"/>
        <end position="73"/>
    </location>
</feature>
<proteinExistence type="predicted"/>
<feature type="transmembrane region" description="Helical" evidence="10">
    <location>
        <begin position="12"/>
        <end position="32"/>
    </location>
</feature>
<feature type="transmembrane region" description="Helical" evidence="10">
    <location>
        <begin position="85"/>
        <end position="107"/>
    </location>
</feature>
<dbReference type="InterPro" id="IPR048279">
    <property type="entry name" value="MdtK-like"/>
</dbReference>
<dbReference type="InterPro" id="IPR050222">
    <property type="entry name" value="MATE_MdtK"/>
</dbReference>
<evidence type="ECO:0000313" key="11">
    <source>
        <dbReference type="EMBL" id="MFC0048374.1"/>
    </source>
</evidence>
<evidence type="ECO:0000256" key="7">
    <source>
        <dbReference type="ARBA" id="ARBA00023065"/>
    </source>
</evidence>
<keyword evidence="2" id="KW-0813">Transport</keyword>
<evidence type="ECO:0000256" key="1">
    <source>
        <dbReference type="ARBA" id="ARBA00004429"/>
    </source>
</evidence>
<dbReference type="CDD" id="cd13131">
    <property type="entry name" value="MATE_NorM_like"/>
    <property type="match status" value="1"/>
</dbReference>
<evidence type="ECO:0000256" key="8">
    <source>
        <dbReference type="ARBA" id="ARBA00023136"/>
    </source>
</evidence>
<name>A0ABV6BBX1_9GAMM</name>
<evidence type="ECO:0000256" key="5">
    <source>
        <dbReference type="ARBA" id="ARBA00022692"/>
    </source>
</evidence>
<keyword evidence="12" id="KW-1185">Reference proteome</keyword>
<keyword evidence="7" id="KW-0406">Ion transport</keyword>
<reference evidence="11 12" key="1">
    <citation type="submission" date="2024-09" db="EMBL/GenBank/DDBJ databases">
        <authorList>
            <person name="Sun Q."/>
            <person name="Mori K."/>
        </authorList>
    </citation>
    <scope>NUCLEOTIDE SEQUENCE [LARGE SCALE GENOMIC DNA]</scope>
    <source>
        <strain evidence="11 12">KCTC 23315</strain>
    </source>
</reference>
<evidence type="ECO:0000256" key="2">
    <source>
        <dbReference type="ARBA" id="ARBA00022448"/>
    </source>
</evidence>
<dbReference type="RefSeq" id="WP_377242508.1">
    <property type="nucleotide sequence ID" value="NZ_JBHLXP010000001.1"/>
</dbReference>
<feature type="transmembrane region" description="Helical" evidence="10">
    <location>
        <begin position="315"/>
        <end position="336"/>
    </location>
</feature>
<keyword evidence="6 10" id="KW-1133">Transmembrane helix</keyword>
<sequence>MLPFSRFEAKTILKLSGPIMVAQLTQTMMYVIDTLMAGRVGVTDMAAVAIGSALWLPILLTFQGLLLALTPIIAQHFGAGRYKEILPATYQGGLLALLLSFLIFAGMQFIDMPLSLMQMDDELRQKALAYLGYIAWGIFPAAGYMILRNLYEGIGYTKAAMWISFVGILVNIPANYVFIYGKFGMPALGGAGCGLATSLVFVAMFLTLLGYAAFGRRTAFVRARLHSYRPDWAQIWQIVALGTPVAFAFFFEVTLFTCIPLMIAHLGPTVVAAHQIANNFCSMVFMLPLSIGLATTIRVGHLAGGSDVKELRKAIATAIQIGLLLAIGIALLTLLTRHWVAAQYSTDPAVLELAAAILILACFYQLSDAVQVICSCTLRGLKYTKPIFYITLIAYWPIGFGLGCVLGLTDWLVAPMGAQGFWVGIIIGLTVAAVLLGRLLVWQLKRMEDGSWQPAEPHQSTLLH</sequence>
<evidence type="ECO:0000256" key="4">
    <source>
        <dbReference type="ARBA" id="ARBA00022475"/>
    </source>
</evidence>
<keyword evidence="8 10" id="KW-0472">Membrane</keyword>
<evidence type="ECO:0000256" key="10">
    <source>
        <dbReference type="SAM" id="Phobius"/>
    </source>
</evidence>
<dbReference type="EMBL" id="JBHLXP010000001">
    <property type="protein sequence ID" value="MFC0048374.1"/>
    <property type="molecule type" value="Genomic_DNA"/>
</dbReference>
<comment type="caution">
    <text evidence="11">The sequence shown here is derived from an EMBL/GenBank/DDBJ whole genome shotgun (WGS) entry which is preliminary data.</text>
</comment>
<feature type="transmembrane region" description="Helical" evidence="10">
    <location>
        <begin position="348"/>
        <end position="366"/>
    </location>
</feature>
<evidence type="ECO:0000256" key="6">
    <source>
        <dbReference type="ARBA" id="ARBA00022989"/>
    </source>
</evidence>
<accession>A0ABV6BBX1</accession>
<evidence type="ECO:0000256" key="9">
    <source>
        <dbReference type="ARBA" id="ARBA00031636"/>
    </source>
</evidence>
<dbReference type="InterPro" id="IPR002528">
    <property type="entry name" value="MATE_fam"/>
</dbReference>
<organism evidence="11 12">
    <name type="scientific">Rheinheimera tilapiae</name>
    <dbReference type="NCBI Taxonomy" id="875043"/>
    <lineage>
        <taxon>Bacteria</taxon>
        <taxon>Pseudomonadati</taxon>
        <taxon>Pseudomonadota</taxon>
        <taxon>Gammaproteobacteria</taxon>
        <taxon>Chromatiales</taxon>
        <taxon>Chromatiaceae</taxon>
        <taxon>Rheinheimera</taxon>
    </lineage>
</organism>
<feature type="transmembrane region" description="Helical" evidence="10">
    <location>
        <begin position="187"/>
        <end position="214"/>
    </location>
</feature>
<feature type="transmembrane region" description="Helical" evidence="10">
    <location>
        <begin position="159"/>
        <end position="181"/>
    </location>
</feature>
<evidence type="ECO:0000313" key="12">
    <source>
        <dbReference type="Proteomes" id="UP001589813"/>
    </source>
</evidence>
<dbReference type="NCBIfam" id="TIGR00797">
    <property type="entry name" value="matE"/>
    <property type="match status" value="1"/>
</dbReference>
<dbReference type="Pfam" id="PF01554">
    <property type="entry name" value="MatE"/>
    <property type="match status" value="2"/>
</dbReference>
<keyword evidence="3" id="KW-0050">Antiport</keyword>
<feature type="transmembrane region" description="Helical" evidence="10">
    <location>
        <begin position="387"/>
        <end position="408"/>
    </location>
</feature>
<gene>
    <name evidence="11" type="ORF">ACFFJP_08745</name>
</gene>
<evidence type="ECO:0000256" key="3">
    <source>
        <dbReference type="ARBA" id="ARBA00022449"/>
    </source>
</evidence>
<dbReference type="PIRSF" id="PIRSF006603">
    <property type="entry name" value="DinF"/>
    <property type="match status" value="1"/>
</dbReference>
<dbReference type="PANTHER" id="PTHR43298">
    <property type="entry name" value="MULTIDRUG RESISTANCE PROTEIN NORM-RELATED"/>
    <property type="match status" value="1"/>
</dbReference>
<keyword evidence="4" id="KW-1003">Cell membrane</keyword>
<feature type="transmembrane region" description="Helical" evidence="10">
    <location>
        <begin position="420"/>
        <end position="441"/>
    </location>
</feature>
<keyword evidence="5 10" id="KW-0812">Transmembrane</keyword>